<comment type="function">
    <text evidence="1">This subunit may be involved in monitoring complementarity of crRNA and target RNA.</text>
</comment>
<dbReference type="GO" id="GO:0051607">
    <property type="term" value="P:defense response to virus"/>
    <property type="evidence" value="ECO:0007669"/>
    <property type="project" value="UniProtKB-KW"/>
</dbReference>
<organism evidence="8 9">
    <name type="scientific">Candidatus Reconcilbacillus cellulovorans</name>
    <dbReference type="NCBI Taxonomy" id="1906605"/>
    <lineage>
        <taxon>Bacteria</taxon>
        <taxon>Bacillati</taxon>
        <taxon>Bacillota</taxon>
        <taxon>Bacilli</taxon>
        <taxon>Bacillales</taxon>
        <taxon>Paenibacillaceae</taxon>
        <taxon>Candidatus Reconcilbacillus</taxon>
    </lineage>
</organism>
<name>A0A2A6DXT2_9BACL</name>
<evidence type="ECO:0000256" key="7">
    <source>
        <dbReference type="SAM" id="MobiDB-lite"/>
    </source>
</evidence>
<keyword evidence="5" id="KW-0051">Antiviral defense</keyword>
<comment type="similarity">
    <text evidence="2">Belongs to the CRISPR-associated Csm2 family.</text>
</comment>
<dbReference type="InterPro" id="IPR010149">
    <property type="entry name" value="CRISPR-assoc_prot_Csm2_III-A"/>
</dbReference>
<feature type="region of interest" description="Disordered" evidence="7">
    <location>
        <begin position="1"/>
        <end position="38"/>
    </location>
</feature>
<evidence type="ECO:0000256" key="6">
    <source>
        <dbReference type="ARBA" id="ARBA00031723"/>
    </source>
</evidence>
<proteinExistence type="inferred from homology"/>
<dbReference type="Proteomes" id="UP000243688">
    <property type="component" value="Unassembled WGS sequence"/>
</dbReference>
<accession>A0A2A6DXT2</accession>
<reference evidence="8 9" key="1">
    <citation type="submission" date="2016-12" db="EMBL/GenBank/DDBJ databases">
        <title>Candidatus Reconcilibacillus cellulovorans genome.</title>
        <authorList>
            <person name="Kolinko S."/>
            <person name="Wu Y.-W."/>
            <person name="Tachea F."/>
            <person name="Denzel E."/>
            <person name="Hiras J."/>
            <person name="Baecker N."/>
            <person name="Chan L.J."/>
            <person name="Eichorst S.A."/>
            <person name="Frey D."/>
            <person name="Adams P.D."/>
            <person name="Pray T."/>
            <person name="Tanjore D."/>
            <person name="Petzold C.J."/>
            <person name="Gladden J.M."/>
            <person name="Simmons B.A."/>
            <person name="Singer S.W."/>
        </authorList>
    </citation>
    <scope>NUCLEOTIDE SEQUENCE [LARGE SCALE GENOMIC DNA]</scope>
    <source>
        <strain evidence="8">JTherm</strain>
    </source>
</reference>
<evidence type="ECO:0000256" key="2">
    <source>
        <dbReference type="ARBA" id="ARBA00006896"/>
    </source>
</evidence>
<evidence type="ECO:0000256" key="5">
    <source>
        <dbReference type="ARBA" id="ARBA00023118"/>
    </source>
</evidence>
<dbReference type="Pfam" id="PF03750">
    <property type="entry name" value="Csm2_III-A"/>
    <property type="match status" value="1"/>
</dbReference>
<evidence type="ECO:0000256" key="3">
    <source>
        <dbReference type="ARBA" id="ARBA00016118"/>
    </source>
</evidence>
<evidence type="ECO:0000313" key="8">
    <source>
        <dbReference type="EMBL" id="PDO09535.1"/>
    </source>
</evidence>
<evidence type="ECO:0000313" key="9">
    <source>
        <dbReference type="Proteomes" id="UP000243688"/>
    </source>
</evidence>
<dbReference type="EMBL" id="MOXJ01000035">
    <property type="protein sequence ID" value="PDO09535.1"/>
    <property type="molecule type" value="Genomic_DNA"/>
</dbReference>
<dbReference type="AlphaFoldDB" id="A0A2A6DXT2"/>
<comment type="caution">
    <text evidence="8">The sequence shown here is derived from an EMBL/GenBank/DDBJ whole genome shotgun (WGS) entry which is preliminary data.</text>
</comment>
<protein>
    <recommendedName>
        <fullName evidence="3">CRISPR system Cms protein Csm2</fullName>
    </recommendedName>
    <alternativeName>
        <fullName evidence="6">CRISPR type III A-associated protein Csm2</fullName>
    </alternativeName>
</protein>
<dbReference type="CDD" id="cd09647">
    <property type="entry name" value="Csm2_III-A"/>
    <property type="match status" value="1"/>
</dbReference>
<dbReference type="GO" id="GO:0003723">
    <property type="term" value="F:RNA binding"/>
    <property type="evidence" value="ECO:0007669"/>
    <property type="project" value="UniProtKB-KW"/>
</dbReference>
<dbReference type="NCBIfam" id="TIGR01870">
    <property type="entry name" value="cas_TM1810_Csm2"/>
    <property type="match status" value="1"/>
</dbReference>
<sequence>MNGNHFGAGARSGQDRYGRSGYSPSGEEGGRNDGPLAPVKVEINNTFKNEKRCPADIRVDKWIQWAEVIGRNTRSVKVSQIRKVFGLLVRIENDVRANKTFSNEPVIYLKAHLAYAVGRNRQNQLKDLYEILVPVIDRVRDGEDGLKDFENLMKFFRSILAYHRFYGGRE</sequence>
<evidence type="ECO:0000256" key="1">
    <source>
        <dbReference type="ARBA" id="ARBA00003640"/>
    </source>
</evidence>
<gene>
    <name evidence="8" type="ORF">BLM47_11930</name>
</gene>
<keyword evidence="4" id="KW-0694">RNA-binding</keyword>
<evidence type="ECO:0000256" key="4">
    <source>
        <dbReference type="ARBA" id="ARBA00022884"/>
    </source>
</evidence>